<protein>
    <submittedName>
        <fullName evidence="3">Undecaprenyl-diphosphatase BcrC</fullName>
        <ecNumber evidence="3">3.6.1.27</ecNumber>
    </submittedName>
</protein>
<dbReference type="CDD" id="cd03392">
    <property type="entry name" value="PAP2_like_2"/>
    <property type="match status" value="1"/>
</dbReference>
<dbReference type="PANTHER" id="PTHR14969:SF13">
    <property type="entry name" value="AT30094P"/>
    <property type="match status" value="1"/>
</dbReference>
<dbReference type="Proteomes" id="UP000191154">
    <property type="component" value="Unassembled WGS sequence"/>
</dbReference>
<dbReference type="RefSeq" id="WP_077865190.1">
    <property type="nucleotide sequence ID" value="NZ_LZYZ01000003.1"/>
</dbReference>
<keyword evidence="1" id="KW-0472">Membrane</keyword>
<feature type="transmembrane region" description="Helical" evidence="1">
    <location>
        <begin position="57"/>
        <end position="76"/>
    </location>
</feature>
<dbReference type="AlphaFoldDB" id="A0A1S8NBR3"/>
<gene>
    <name evidence="3" type="primary">bcrC_2</name>
    <name evidence="3" type="ORF">CLOSAC_18940</name>
</gene>
<dbReference type="SMART" id="SM00014">
    <property type="entry name" value="acidPPc"/>
    <property type="match status" value="1"/>
</dbReference>
<dbReference type="STRING" id="169679.CSACC_15220"/>
<proteinExistence type="predicted"/>
<dbReference type="Gene3D" id="1.20.144.10">
    <property type="entry name" value="Phosphatidic acid phosphatase type 2/haloperoxidase"/>
    <property type="match status" value="1"/>
</dbReference>
<sequence>MQQIQNFDFKILDFIENHMHSLLLDNTMLIITAVGNKGILWISIAILLIAIKKYRKYGYMLIFALILCGIIGNLTLKPLIARSRPFDVEPLLQPLLISPPKDFSFPSGHTMASFASSVVIYYMNKRLGTLAFILSMLIAFSRLYLYVHYPSDVLGGMIIGVLMGCLSIIFYKFVSRQMKKL</sequence>
<evidence type="ECO:0000259" key="2">
    <source>
        <dbReference type="SMART" id="SM00014"/>
    </source>
</evidence>
<evidence type="ECO:0000256" key="1">
    <source>
        <dbReference type="SAM" id="Phobius"/>
    </source>
</evidence>
<dbReference type="EC" id="3.6.1.27" evidence="3"/>
<feature type="domain" description="Phosphatidic acid phosphatase type 2/haloperoxidase" evidence="2">
    <location>
        <begin position="57"/>
        <end position="168"/>
    </location>
</feature>
<reference evidence="3 4" key="1">
    <citation type="submission" date="2016-05" db="EMBL/GenBank/DDBJ databases">
        <title>Microbial solvent formation.</title>
        <authorList>
            <person name="Poehlein A."/>
            <person name="Montoya Solano J.D."/>
            <person name="Flitsch S."/>
            <person name="Krabben P."/>
            <person name="Duerre P."/>
            <person name="Daniel R."/>
        </authorList>
    </citation>
    <scope>NUCLEOTIDE SEQUENCE [LARGE SCALE GENOMIC DNA]</scope>
    <source>
        <strain evidence="3 4">L1-8</strain>
    </source>
</reference>
<feature type="transmembrane region" description="Helical" evidence="1">
    <location>
        <begin position="28"/>
        <end position="50"/>
    </location>
</feature>
<dbReference type="InterPro" id="IPR000326">
    <property type="entry name" value="PAP2/HPO"/>
</dbReference>
<keyword evidence="1" id="KW-0812">Transmembrane</keyword>
<keyword evidence="3" id="KW-0378">Hydrolase</keyword>
<evidence type="ECO:0000313" key="4">
    <source>
        <dbReference type="Proteomes" id="UP000191154"/>
    </source>
</evidence>
<dbReference type="InterPro" id="IPR036938">
    <property type="entry name" value="PAP2/HPO_sf"/>
</dbReference>
<comment type="caution">
    <text evidence="3">The sequence shown here is derived from an EMBL/GenBank/DDBJ whole genome shotgun (WGS) entry which is preliminary data.</text>
</comment>
<feature type="transmembrane region" description="Helical" evidence="1">
    <location>
        <begin position="103"/>
        <end position="123"/>
    </location>
</feature>
<keyword evidence="1" id="KW-1133">Transmembrane helix</keyword>
<feature type="transmembrane region" description="Helical" evidence="1">
    <location>
        <begin position="130"/>
        <end position="147"/>
    </location>
</feature>
<evidence type="ECO:0000313" key="3">
    <source>
        <dbReference type="EMBL" id="OOM13808.1"/>
    </source>
</evidence>
<dbReference type="SUPFAM" id="SSF48317">
    <property type="entry name" value="Acid phosphatase/Vanadium-dependent haloperoxidase"/>
    <property type="match status" value="1"/>
</dbReference>
<dbReference type="EMBL" id="LZYZ01000003">
    <property type="protein sequence ID" value="OOM13808.1"/>
    <property type="molecule type" value="Genomic_DNA"/>
</dbReference>
<accession>A0A1S8NBR3</accession>
<dbReference type="Pfam" id="PF01569">
    <property type="entry name" value="PAP2"/>
    <property type="match status" value="1"/>
</dbReference>
<name>A0A1S8NBR3_CLOSA</name>
<feature type="transmembrane region" description="Helical" evidence="1">
    <location>
        <begin position="153"/>
        <end position="174"/>
    </location>
</feature>
<dbReference type="GO" id="GO:0050380">
    <property type="term" value="F:undecaprenyl-diphosphatase activity"/>
    <property type="evidence" value="ECO:0007669"/>
    <property type="project" value="UniProtKB-EC"/>
</dbReference>
<dbReference type="PANTHER" id="PTHR14969">
    <property type="entry name" value="SPHINGOSINE-1-PHOSPHATE PHOSPHOHYDROLASE"/>
    <property type="match status" value="1"/>
</dbReference>
<organism evidence="3 4">
    <name type="scientific">Clostridium saccharobutylicum</name>
    <dbReference type="NCBI Taxonomy" id="169679"/>
    <lineage>
        <taxon>Bacteria</taxon>
        <taxon>Bacillati</taxon>
        <taxon>Bacillota</taxon>
        <taxon>Clostridia</taxon>
        <taxon>Eubacteriales</taxon>
        <taxon>Clostridiaceae</taxon>
        <taxon>Clostridium</taxon>
    </lineage>
</organism>